<feature type="transmembrane region" description="Helical" evidence="7">
    <location>
        <begin position="330"/>
        <end position="351"/>
    </location>
</feature>
<evidence type="ECO:0000256" key="1">
    <source>
        <dbReference type="ARBA" id="ARBA00004651"/>
    </source>
</evidence>
<sequence>MGALPAAGSRLLALIVLCASMLMVILDGTIVTVALPTIQDDLGFSTSGLAWVVNAYLVAFGGLLLLAGRVGDLVGRRRVFVAGLVLFTMASLLCGLATGAGMLIAARFVQGVGGALSSSVVLGMIVVAFPEPREQARAIGVFSFVGAAGASIGLLAGGLLVETLTWHWIFFVNVPIGAVAVVLSLRVLPAERGLGLRAGADAPGAVLVTAGLMLGVYTIVGTADAGWASARTIGLGALALALLAAFAARQATAAHPLLPPRLFSSRPLTVANIVQTLMAGGLFAFQFVLALFLQRVLGYGPAETGLAFLPIAATIGAFSLGLSGRLAHRFGAGLVLLPGLVLLGLGLWLLSRLAPDAAYATDVLPVAVVLGCGGGLTLPALTQLSMTGVPPNDAGLASGLANTTLQVGGALGLAVLTTLAAWRTGNAADGGAGPAEALTAGYHLTWIGGAILMVAGLLLAVAFLRPNGAAGSRVP</sequence>
<dbReference type="InterPro" id="IPR020846">
    <property type="entry name" value="MFS_dom"/>
</dbReference>
<feature type="transmembrane region" description="Helical" evidence="7">
    <location>
        <begin position="166"/>
        <end position="188"/>
    </location>
</feature>
<protein>
    <submittedName>
        <fullName evidence="9">MFS transporter</fullName>
    </submittedName>
</protein>
<reference evidence="10" key="1">
    <citation type="submission" date="2016-07" db="EMBL/GenBank/DDBJ databases">
        <title>Frankia sp. NRRL B-16219 Genome sequencing.</title>
        <authorList>
            <person name="Ghodhbane-Gtari F."/>
            <person name="Swanson E."/>
            <person name="Gueddou A."/>
            <person name="Louati M."/>
            <person name="Nouioui I."/>
            <person name="Hezbri K."/>
            <person name="Abebe-Akele F."/>
            <person name="Simpson S."/>
            <person name="Morris K."/>
            <person name="Thomas K."/>
            <person name="Gtari M."/>
            <person name="Tisa L.S."/>
        </authorList>
    </citation>
    <scope>NUCLEOTIDE SEQUENCE [LARGE SCALE GENOMIC DNA]</scope>
    <source>
        <strain evidence="10">NRRL B-16219</strain>
    </source>
</reference>
<dbReference type="CDD" id="cd17321">
    <property type="entry name" value="MFS_MMR_MDR_like"/>
    <property type="match status" value="1"/>
</dbReference>
<feature type="transmembrane region" description="Helical" evidence="7">
    <location>
        <begin position="79"/>
        <end position="105"/>
    </location>
</feature>
<dbReference type="EMBL" id="MAXA01000158">
    <property type="protein sequence ID" value="OHV32228.1"/>
    <property type="molecule type" value="Genomic_DNA"/>
</dbReference>
<proteinExistence type="predicted"/>
<dbReference type="Gene3D" id="1.20.1250.20">
    <property type="entry name" value="MFS general substrate transporter like domains"/>
    <property type="match status" value="1"/>
</dbReference>
<dbReference type="PANTHER" id="PTHR42718">
    <property type="entry name" value="MAJOR FACILITATOR SUPERFAMILY MULTIDRUG TRANSPORTER MFSC"/>
    <property type="match status" value="1"/>
</dbReference>
<evidence type="ECO:0000256" key="2">
    <source>
        <dbReference type="ARBA" id="ARBA00022448"/>
    </source>
</evidence>
<accession>A0A1S1QBK8</accession>
<dbReference type="AlphaFoldDB" id="A0A1S1QBK8"/>
<feature type="transmembrane region" description="Helical" evidence="7">
    <location>
        <begin position="111"/>
        <end position="129"/>
    </location>
</feature>
<evidence type="ECO:0000256" key="3">
    <source>
        <dbReference type="ARBA" id="ARBA00022475"/>
    </source>
</evidence>
<keyword evidence="3" id="KW-1003">Cell membrane</keyword>
<feature type="transmembrane region" description="Helical" evidence="7">
    <location>
        <begin position="269"/>
        <end position="293"/>
    </location>
</feature>
<comment type="caution">
    <text evidence="9">The sequence shown here is derived from an EMBL/GenBank/DDBJ whole genome shotgun (WGS) entry which is preliminary data.</text>
</comment>
<keyword evidence="4 7" id="KW-0812">Transmembrane</keyword>
<evidence type="ECO:0000256" key="7">
    <source>
        <dbReference type="SAM" id="Phobius"/>
    </source>
</evidence>
<feature type="transmembrane region" description="Helical" evidence="7">
    <location>
        <begin position="141"/>
        <end position="160"/>
    </location>
</feature>
<feature type="transmembrane region" description="Helical" evidence="7">
    <location>
        <begin position="12"/>
        <end position="36"/>
    </location>
</feature>
<comment type="subcellular location">
    <subcellularLocation>
        <location evidence="1">Cell membrane</location>
        <topology evidence="1">Multi-pass membrane protein</topology>
    </subcellularLocation>
</comment>
<dbReference type="Gene3D" id="1.20.1720.10">
    <property type="entry name" value="Multidrug resistance protein D"/>
    <property type="match status" value="1"/>
</dbReference>
<dbReference type="GO" id="GO:0005886">
    <property type="term" value="C:plasma membrane"/>
    <property type="evidence" value="ECO:0007669"/>
    <property type="project" value="UniProtKB-SubCell"/>
</dbReference>
<dbReference type="InterPro" id="IPR036259">
    <property type="entry name" value="MFS_trans_sf"/>
</dbReference>
<evidence type="ECO:0000313" key="9">
    <source>
        <dbReference type="EMBL" id="OHV32228.1"/>
    </source>
</evidence>
<feature type="transmembrane region" description="Helical" evidence="7">
    <location>
        <begin position="48"/>
        <end position="67"/>
    </location>
</feature>
<evidence type="ECO:0000256" key="4">
    <source>
        <dbReference type="ARBA" id="ARBA00022692"/>
    </source>
</evidence>
<feature type="domain" description="Major facilitator superfamily (MFS) profile" evidence="8">
    <location>
        <begin position="13"/>
        <end position="468"/>
    </location>
</feature>
<feature type="transmembrane region" description="Helical" evidence="7">
    <location>
        <begin position="200"/>
        <end position="220"/>
    </location>
</feature>
<dbReference type="InterPro" id="IPR004638">
    <property type="entry name" value="EmrB-like"/>
</dbReference>
<dbReference type="PROSITE" id="PS50850">
    <property type="entry name" value="MFS"/>
    <property type="match status" value="1"/>
</dbReference>
<feature type="transmembrane region" description="Helical" evidence="7">
    <location>
        <begin position="442"/>
        <end position="464"/>
    </location>
</feature>
<dbReference type="InterPro" id="IPR011701">
    <property type="entry name" value="MFS"/>
</dbReference>
<evidence type="ECO:0000259" key="8">
    <source>
        <dbReference type="PROSITE" id="PS50850"/>
    </source>
</evidence>
<keyword evidence="2" id="KW-0813">Transport</keyword>
<feature type="transmembrane region" description="Helical" evidence="7">
    <location>
        <begin position="305"/>
        <end position="323"/>
    </location>
</feature>
<dbReference type="SUPFAM" id="SSF103473">
    <property type="entry name" value="MFS general substrate transporter"/>
    <property type="match status" value="1"/>
</dbReference>
<feature type="transmembrane region" description="Helical" evidence="7">
    <location>
        <begin position="394"/>
        <end position="422"/>
    </location>
</feature>
<feature type="transmembrane region" description="Helical" evidence="7">
    <location>
        <begin position="363"/>
        <end position="382"/>
    </location>
</feature>
<dbReference type="Pfam" id="PF07690">
    <property type="entry name" value="MFS_1"/>
    <property type="match status" value="1"/>
</dbReference>
<keyword evidence="6 7" id="KW-0472">Membrane</keyword>
<evidence type="ECO:0000256" key="6">
    <source>
        <dbReference type="ARBA" id="ARBA00023136"/>
    </source>
</evidence>
<organism evidence="9 10">
    <name type="scientific">Parafrankia soli</name>
    <dbReference type="NCBI Taxonomy" id="2599596"/>
    <lineage>
        <taxon>Bacteria</taxon>
        <taxon>Bacillati</taxon>
        <taxon>Actinomycetota</taxon>
        <taxon>Actinomycetes</taxon>
        <taxon>Frankiales</taxon>
        <taxon>Frankiaceae</taxon>
        <taxon>Parafrankia</taxon>
    </lineage>
</organism>
<feature type="transmembrane region" description="Helical" evidence="7">
    <location>
        <begin position="226"/>
        <end position="248"/>
    </location>
</feature>
<evidence type="ECO:0000256" key="5">
    <source>
        <dbReference type="ARBA" id="ARBA00022989"/>
    </source>
</evidence>
<keyword evidence="5 7" id="KW-1133">Transmembrane helix</keyword>
<name>A0A1S1QBK8_9ACTN</name>
<dbReference type="Proteomes" id="UP000179769">
    <property type="component" value="Unassembled WGS sequence"/>
</dbReference>
<dbReference type="NCBIfam" id="TIGR00711">
    <property type="entry name" value="efflux_EmrB"/>
    <property type="match status" value="1"/>
</dbReference>
<dbReference type="PANTHER" id="PTHR42718:SF46">
    <property type="entry name" value="BLR6921 PROTEIN"/>
    <property type="match status" value="1"/>
</dbReference>
<keyword evidence="10" id="KW-1185">Reference proteome</keyword>
<gene>
    <name evidence="9" type="ORF">BBK14_15800</name>
</gene>
<evidence type="ECO:0000313" key="10">
    <source>
        <dbReference type="Proteomes" id="UP000179769"/>
    </source>
</evidence>
<dbReference type="GO" id="GO:0022857">
    <property type="term" value="F:transmembrane transporter activity"/>
    <property type="evidence" value="ECO:0007669"/>
    <property type="project" value="InterPro"/>
</dbReference>